<accession>A0A0V1C4V2</accession>
<name>A0A0V1C4V2_TRIBR</name>
<comment type="caution">
    <text evidence="1">The sequence shown here is derived from an EMBL/GenBank/DDBJ whole genome shotgun (WGS) entry which is preliminary data.</text>
</comment>
<dbReference type="OrthoDB" id="10421417at2759"/>
<sequence>MLTLLASRIRRYLSKATILYKIVCNYDEIIKEFLAIFLNTSLSKHAALNQVLTHKFFGISQEIRNHGWSGLIVFCRVSPKELVFKLEGTNGILHQNCIPICSFWPILI</sequence>
<organism evidence="1 2">
    <name type="scientific">Trichinella britovi</name>
    <name type="common">Parasitic roundworm</name>
    <dbReference type="NCBI Taxonomy" id="45882"/>
    <lineage>
        <taxon>Eukaryota</taxon>
        <taxon>Metazoa</taxon>
        <taxon>Ecdysozoa</taxon>
        <taxon>Nematoda</taxon>
        <taxon>Enoplea</taxon>
        <taxon>Dorylaimia</taxon>
        <taxon>Trichinellida</taxon>
        <taxon>Trichinellidae</taxon>
        <taxon>Trichinella</taxon>
    </lineage>
</organism>
<gene>
    <name evidence="1" type="ORF">T03_12976</name>
</gene>
<reference evidence="1 2" key="1">
    <citation type="submission" date="2015-01" db="EMBL/GenBank/DDBJ databases">
        <title>Evolution of Trichinella species and genotypes.</title>
        <authorList>
            <person name="Korhonen P.K."/>
            <person name="Edoardo P."/>
            <person name="Giuseppe L.R."/>
            <person name="Gasser R.B."/>
        </authorList>
    </citation>
    <scope>NUCLEOTIDE SEQUENCE [LARGE SCALE GENOMIC DNA]</scope>
    <source>
        <strain evidence="1">ISS120</strain>
    </source>
</reference>
<keyword evidence="2" id="KW-1185">Reference proteome</keyword>
<evidence type="ECO:0000313" key="1">
    <source>
        <dbReference type="EMBL" id="KRY44351.1"/>
    </source>
</evidence>
<dbReference type="Proteomes" id="UP000054653">
    <property type="component" value="Unassembled WGS sequence"/>
</dbReference>
<dbReference type="AlphaFoldDB" id="A0A0V1C4V2"/>
<protein>
    <submittedName>
        <fullName evidence="1">Uncharacterized protein</fullName>
    </submittedName>
</protein>
<dbReference type="EMBL" id="JYDI01000620">
    <property type="protein sequence ID" value="KRY44351.1"/>
    <property type="molecule type" value="Genomic_DNA"/>
</dbReference>
<proteinExistence type="predicted"/>
<evidence type="ECO:0000313" key="2">
    <source>
        <dbReference type="Proteomes" id="UP000054653"/>
    </source>
</evidence>